<evidence type="ECO:0000256" key="7">
    <source>
        <dbReference type="ARBA" id="ARBA00050021"/>
    </source>
</evidence>
<evidence type="ECO:0000256" key="1">
    <source>
        <dbReference type="ARBA" id="ARBA00009528"/>
    </source>
</evidence>
<reference evidence="11" key="1">
    <citation type="submission" date="2022-05" db="EMBL/GenBank/DDBJ databases">
        <title>Comparative Genomics of Spacecraft Associated Microbes.</title>
        <authorList>
            <person name="Tran M.T."/>
            <person name="Wright A."/>
            <person name="Seuylemezian A."/>
            <person name="Eisen J."/>
            <person name="Coil D."/>
        </authorList>
    </citation>
    <scope>NUCLEOTIDE SEQUENCE</scope>
    <source>
        <strain evidence="11">214.1.1</strain>
    </source>
</reference>
<evidence type="ECO:0000256" key="2">
    <source>
        <dbReference type="ARBA" id="ARBA00022438"/>
    </source>
</evidence>
<keyword evidence="12" id="KW-1185">Reference proteome</keyword>
<keyword evidence="2 11" id="KW-0031">Aminopeptidase</keyword>
<protein>
    <recommendedName>
        <fullName evidence="7">Probable cytosol aminopeptidase</fullName>
    </recommendedName>
    <alternativeName>
        <fullName evidence="8">Leucine aminopeptidase</fullName>
    </alternativeName>
    <alternativeName>
        <fullName evidence="5">Leucyl aminopeptidase</fullName>
    </alternativeName>
</protein>
<dbReference type="SUPFAM" id="SSF52949">
    <property type="entry name" value="Macro domain-like"/>
    <property type="match status" value="1"/>
</dbReference>
<dbReference type="AlphaFoldDB" id="A0A9X2DQ37"/>
<feature type="domain" description="Cytosol aminopeptidase" evidence="9">
    <location>
        <begin position="180"/>
        <end position="470"/>
    </location>
</feature>
<name>A0A9X2DQ37_9BACI</name>
<dbReference type="PRINTS" id="PR00481">
    <property type="entry name" value="LAMNOPPTDASE"/>
</dbReference>
<dbReference type="GO" id="GO:0005737">
    <property type="term" value="C:cytoplasm"/>
    <property type="evidence" value="ECO:0007669"/>
    <property type="project" value="InterPro"/>
</dbReference>
<evidence type="ECO:0000256" key="4">
    <source>
        <dbReference type="ARBA" id="ARBA00022801"/>
    </source>
</evidence>
<evidence type="ECO:0000256" key="8">
    <source>
        <dbReference type="ARBA" id="ARBA00050061"/>
    </source>
</evidence>
<keyword evidence="4" id="KW-0378">Hydrolase</keyword>
<dbReference type="InterPro" id="IPR043472">
    <property type="entry name" value="Macro_dom-like"/>
</dbReference>
<sequence>MFYIKETYEANSSEEALVIGLFEKEGFGTAVNETGPQLYEQLTGLKKKGRISAKHGACTTLFPFAGLPAEVVYIIGLGKLEEYTPTACQEAVATAVKKARVNKLKGVAFLAESFCSPSVTLERAAYLVGEAVALSAYERIDYKAKTNEIDIYLEAITLVTADPTLQKEMEQGFRIGEGVNLARRIGSVPGNLLTLEEVVEEARRIAEQYQYEYDVLKRPELEKLALGAMVAVAGEDNEAVMLTLSYQGNPASAEAVALIGGGLVDGFAGERAGAAAVLAAMEMIGTVRPAANILAVLPLAERRMDRPAIRQGAVIRTLNEKTIEVTGEGAEEGLLLADGITYAKQLGATALIDVAFFGGTIRSFVGEVMTGAMTNHPASLERVQAAAEHVGETIWRLPNDTRYRQLLAASDLADLTYPCLRAASIANGLFLAEFAGSTPWVHLDIGGTALQSCPTPLQPKGATGAIARTLAYSLIGN</sequence>
<dbReference type="EMBL" id="JAMBOL010000005">
    <property type="protein sequence ID" value="MCM3714075.1"/>
    <property type="molecule type" value="Genomic_DNA"/>
</dbReference>
<keyword evidence="3" id="KW-0645">Protease</keyword>
<accession>A0A9X2DQ37</accession>
<feature type="domain" description="Peptidase M17 leucyl aminopeptidase N-terminal" evidence="10">
    <location>
        <begin position="18"/>
        <end position="145"/>
    </location>
</feature>
<comment type="similarity">
    <text evidence="1">Belongs to the peptidase M17 family.</text>
</comment>
<evidence type="ECO:0000259" key="10">
    <source>
        <dbReference type="Pfam" id="PF02789"/>
    </source>
</evidence>
<dbReference type="PANTHER" id="PTHR11963">
    <property type="entry name" value="LEUCINE AMINOPEPTIDASE-RELATED"/>
    <property type="match status" value="1"/>
</dbReference>
<dbReference type="Proteomes" id="UP001139179">
    <property type="component" value="Unassembled WGS sequence"/>
</dbReference>
<evidence type="ECO:0000259" key="9">
    <source>
        <dbReference type="Pfam" id="PF00883"/>
    </source>
</evidence>
<dbReference type="SUPFAM" id="SSF53187">
    <property type="entry name" value="Zn-dependent exopeptidases"/>
    <property type="match status" value="1"/>
</dbReference>
<comment type="caution">
    <text evidence="11">The sequence shown here is derived from an EMBL/GenBank/DDBJ whole genome shotgun (WGS) entry which is preliminary data.</text>
</comment>
<dbReference type="Gene3D" id="3.40.630.10">
    <property type="entry name" value="Zn peptidases"/>
    <property type="match status" value="1"/>
</dbReference>
<dbReference type="Gene3D" id="3.40.220.10">
    <property type="entry name" value="Leucine Aminopeptidase, subunit E, domain 1"/>
    <property type="match status" value="1"/>
</dbReference>
<proteinExistence type="inferred from homology"/>
<dbReference type="InterPro" id="IPR008283">
    <property type="entry name" value="Peptidase_M17_N"/>
</dbReference>
<dbReference type="PANTHER" id="PTHR11963:SF23">
    <property type="entry name" value="CYTOSOL AMINOPEPTIDASE"/>
    <property type="match status" value="1"/>
</dbReference>
<organism evidence="11 12">
    <name type="scientific">Halalkalibacter oceani</name>
    <dbReference type="NCBI Taxonomy" id="1653776"/>
    <lineage>
        <taxon>Bacteria</taxon>
        <taxon>Bacillati</taxon>
        <taxon>Bacillota</taxon>
        <taxon>Bacilli</taxon>
        <taxon>Bacillales</taxon>
        <taxon>Bacillaceae</taxon>
        <taxon>Halalkalibacter</taxon>
    </lineage>
</organism>
<dbReference type="GO" id="GO:0006508">
    <property type="term" value="P:proteolysis"/>
    <property type="evidence" value="ECO:0007669"/>
    <property type="project" value="UniProtKB-KW"/>
</dbReference>
<evidence type="ECO:0000256" key="6">
    <source>
        <dbReference type="ARBA" id="ARBA00049972"/>
    </source>
</evidence>
<evidence type="ECO:0000313" key="11">
    <source>
        <dbReference type="EMBL" id="MCM3714075.1"/>
    </source>
</evidence>
<dbReference type="Pfam" id="PF00883">
    <property type="entry name" value="Peptidase_M17"/>
    <property type="match status" value="1"/>
</dbReference>
<dbReference type="Pfam" id="PF02789">
    <property type="entry name" value="Peptidase_M17_N"/>
    <property type="match status" value="1"/>
</dbReference>
<dbReference type="GO" id="GO:0070006">
    <property type="term" value="F:metalloaminopeptidase activity"/>
    <property type="evidence" value="ECO:0007669"/>
    <property type="project" value="InterPro"/>
</dbReference>
<dbReference type="RefSeq" id="WP_251222867.1">
    <property type="nucleotide sequence ID" value="NZ_JAMBOL010000005.1"/>
</dbReference>
<comment type="function">
    <text evidence="6">Presumably involved in the processing and regular turnover of intracellular proteins. Catalyzes the removal of unsubstituted N-terminal amino acids from various peptides.</text>
</comment>
<gene>
    <name evidence="11" type="ORF">M3202_08240</name>
</gene>
<evidence type="ECO:0000313" key="12">
    <source>
        <dbReference type="Proteomes" id="UP001139179"/>
    </source>
</evidence>
<evidence type="ECO:0000256" key="5">
    <source>
        <dbReference type="ARBA" id="ARBA00033172"/>
    </source>
</evidence>
<dbReference type="InterPro" id="IPR011356">
    <property type="entry name" value="Leucine_aapep/pepB"/>
</dbReference>
<dbReference type="GO" id="GO:0030145">
    <property type="term" value="F:manganese ion binding"/>
    <property type="evidence" value="ECO:0007669"/>
    <property type="project" value="InterPro"/>
</dbReference>
<evidence type="ECO:0000256" key="3">
    <source>
        <dbReference type="ARBA" id="ARBA00022670"/>
    </source>
</evidence>
<dbReference type="InterPro" id="IPR000819">
    <property type="entry name" value="Peptidase_M17_C"/>
</dbReference>